<evidence type="ECO:0000313" key="4">
    <source>
        <dbReference type="Proteomes" id="UP000239563"/>
    </source>
</evidence>
<evidence type="ECO:0000256" key="2">
    <source>
        <dbReference type="SAM" id="Phobius"/>
    </source>
</evidence>
<feature type="compositionally biased region" description="Basic and acidic residues" evidence="1">
    <location>
        <begin position="1"/>
        <end position="10"/>
    </location>
</feature>
<protein>
    <submittedName>
        <fullName evidence="3">Related to HNM1-choline permease</fullName>
    </submittedName>
</protein>
<dbReference type="EMBL" id="LT795062">
    <property type="protein sequence ID" value="SJX63639.1"/>
    <property type="molecule type" value="Genomic_DNA"/>
</dbReference>
<reference evidence="3 4" key="1">
    <citation type="submission" date="2017-02" db="EMBL/GenBank/DDBJ databases">
        <authorList>
            <person name="Peterson S.W."/>
        </authorList>
    </citation>
    <scope>NUCLEOTIDE SEQUENCE [LARGE SCALE GENOMIC DNA]</scope>
    <source>
        <strain evidence="3 4">SRS1_H2-8</strain>
    </source>
</reference>
<keyword evidence="2" id="KW-1133">Transmembrane helix</keyword>
<feature type="transmembrane region" description="Helical" evidence="2">
    <location>
        <begin position="84"/>
        <end position="110"/>
    </location>
</feature>
<keyword evidence="2" id="KW-0472">Membrane</keyword>
<feature type="region of interest" description="Disordered" evidence="1">
    <location>
        <begin position="119"/>
        <end position="143"/>
    </location>
</feature>
<evidence type="ECO:0000256" key="1">
    <source>
        <dbReference type="SAM" id="MobiDB-lite"/>
    </source>
</evidence>
<feature type="transmembrane region" description="Helical" evidence="2">
    <location>
        <begin position="195"/>
        <end position="219"/>
    </location>
</feature>
<proteinExistence type="predicted"/>
<dbReference type="Proteomes" id="UP000239563">
    <property type="component" value="Chromosome IX"/>
</dbReference>
<dbReference type="AlphaFoldDB" id="A0A2N8UFW4"/>
<evidence type="ECO:0000313" key="3">
    <source>
        <dbReference type="EMBL" id="SJX63639.1"/>
    </source>
</evidence>
<feature type="compositionally biased region" description="Polar residues" evidence="1">
    <location>
        <begin position="12"/>
        <end position="21"/>
    </location>
</feature>
<gene>
    <name evidence="3" type="ORF">SRS1_14390</name>
</gene>
<sequence length="233" mass="24767">MEAKGKDMSSKEAYSTAQVTVSELDRQAPDGSEDQAHHHVDGEPMLGRKLSSLGATALGYTTLATWVAYSASSATALASGGANVLVALISVPTLLLAVSYSIVAYVCLVARWKAGQNERGASSTEKASQSQDGRTSEGSESDSVWDPRFKMGAWLTVSSNVVTIVFTVLLCVFLPPPSPPLSPCSSAQPTSPPWLARFLWPSATFPAMPGWLLALRFAYIPPTLPHSSLLRRA</sequence>
<feature type="transmembrane region" description="Helical" evidence="2">
    <location>
        <begin position="53"/>
        <end position="72"/>
    </location>
</feature>
<accession>A0A2N8UFW4</accession>
<feature type="transmembrane region" description="Helical" evidence="2">
    <location>
        <begin position="153"/>
        <end position="175"/>
    </location>
</feature>
<name>A0A2N8UFW4_9BASI</name>
<organism evidence="3 4">
    <name type="scientific">Sporisorium reilianum f. sp. reilianum</name>
    <dbReference type="NCBI Taxonomy" id="72559"/>
    <lineage>
        <taxon>Eukaryota</taxon>
        <taxon>Fungi</taxon>
        <taxon>Dikarya</taxon>
        <taxon>Basidiomycota</taxon>
        <taxon>Ustilaginomycotina</taxon>
        <taxon>Ustilaginomycetes</taxon>
        <taxon>Ustilaginales</taxon>
        <taxon>Ustilaginaceae</taxon>
        <taxon>Sporisorium</taxon>
    </lineage>
</organism>
<feature type="compositionally biased region" description="Polar residues" evidence="1">
    <location>
        <begin position="119"/>
        <end position="142"/>
    </location>
</feature>
<feature type="region of interest" description="Disordered" evidence="1">
    <location>
        <begin position="1"/>
        <end position="44"/>
    </location>
</feature>
<feature type="compositionally biased region" description="Basic and acidic residues" evidence="1">
    <location>
        <begin position="23"/>
        <end position="42"/>
    </location>
</feature>
<keyword evidence="2" id="KW-0812">Transmembrane</keyword>